<proteinExistence type="predicted"/>
<sequence length="238" mass="28347">MERELFEKVIKFFVSQDWKNVIPDSLSSLIGSLLGVYVGGRITYKVTKRLDMGKLRKDLELKAAEEMLICIEELLNKLITANILIMSFNRNVSIYLNSRTNIDNNIIQEVSDAWNDYAKAYNKMLFKFDARRIVLREFWYIRELVYDECNLLREMENECIQLISDIYYNRILMGSEIVPQEVEDLEEKLSIFNDKSFDILSYLYDLQIKLQNQFLNDIFDNYKISYREPLDSKYKVLK</sequence>
<gene>
    <name evidence="1" type="ORF">CPJCM30710_25480</name>
</gene>
<evidence type="ECO:0000313" key="2">
    <source>
        <dbReference type="Proteomes" id="UP000679179"/>
    </source>
</evidence>
<dbReference type="EMBL" id="BOPZ01000023">
    <property type="protein sequence ID" value="GIM29882.1"/>
    <property type="molecule type" value="Genomic_DNA"/>
</dbReference>
<dbReference type="Proteomes" id="UP000679179">
    <property type="component" value="Unassembled WGS sequence"/>
</dbReference>
<dbReference type="RefSeq" id="WP_212904565.1">
    <property type="nucleotide sequence ID" value="NZ_BOPZ01000023.1"/>
</dbReference>
<comment type="caution">
    <text evidence="1">The sequence shown here is derived from an EMBL/GenBank/DDBJ whole genome shotgun (WGS) entry which is preliminary data.</text>
</comment>
<protein>
    <submittedName>
        <fullName evidence="1">Uncharacterized protein</fullName>
    </submittedName>
</protein>
<evidence type="ECO:0000313" key="1">
    <source>
        <dbReference type="EMBL" id="GIM29882.1"/>
    </source>
</evidence>
<reference evidence="1" key="1">
    <citation type="submission" date="2021-03" db="EMBL/GenBank/DDBJ databases">
        <title>Taxonomic study of Clostridium polyendosporum from meadow-gley soil under rice.</title>
        <authorList>
            <person name="Kobayashi H."/>
            <person name="Tanizawa Y."/>
            <person name="Yagura M."/>
        </authorList>
    </citation>
    <scope>NUCLEOTIDE SEQUENCE</scope>
    <source>
        <strain evidence="1">JCM 30710</strain>
    </source>
</reference>
<accession>A0A919VH52</accession>
<organism evidence="1 2">
    <name type="scientific">Clostridium polyendosporum</name>
    <dbReference type="NCBI Taxonomy" id="69208"/>
    <lineage>
        <taxon>Bacteria</taxon>
        <taxon>Bacillati</taxon>
        <taxon>Bacillota</taxon>
        <taxon>Clostridia</taxon>
        <taxon>Eubacteriales</taxon>
        <taxon>Clostridiaceae</taxon>
        <taxon>Clostridium</taxon>
    </lineage>
</organism>
<keyword evidence="2" id="KW-1185">Reference proteome</keyword>
<dbReference type="AlphaFoldDB" id="A0A919VH52"/>
<name>A0A919VH52_9CLOT</name>